<dbReference type="GO" id="GO:0030424">
    <property type="term" value="C:axon"/>
    <property type="evidence" value="ECO:0007669"/>
    <property type="project" value="TreeGrafter"/>
</dbReference>
<evidence type="ECO:0000313" key="5">
    <source>
        <dbReference type="WBParaSite" id="BTMF_0000386001-mRNA-1"/>
    </source>
</evidence>
<dbReference type="Pfam" id="PF07679">
    <property type="entry name" value="I-set"/>
    <property type="match status" value="2"/>
</dbReference>
<proteinExistence type="predicted"/>
<dbReference type="InterPro" id="IPR013098">
    <property type="entry name" value="Ig_I-set"/>
</dbReference>
<dbReference type="GO" id="GO:0008046">
    <property type="term" value="F:axon guidance receptor activity"/>
    <property type="evidence" value="ECO:0007669"/>
    <property type="project" value="TreeGrafter"/>
</dbReference>
<sequence>MNEYGMSNQSTRVHYDVNREDEKMTKEQSYHLESNKQPIAAIITTTGLVDGWELIDEQQRSSKSADSFETVKYVETVRAATEGYETPTPTPRDEAFASRQSFHSSTYNVRQNEEIIDGRSTINYETSKIPPQLLPKPITPIIHEPLERVNVSEISHASPYTEKRYEEVTSGISKIIYETPQALLLPSKFTEPMLDTTTFTEQKYEKVNGMENGYEIINDDVSSTKTKLQKEIDIEKKTFRIPVHRVPEPIPKYPFILKQPKPEIRLKAGEKLVLESKVESSPPSQFKWYQNNFEVRPSSSVILESPAVNESRATFLKPISGTYKMVASNIHGSCSSTTRVITEVTEEWITESTVSVIRSVPEKLESKYQLVKRSHKGTRDDLPKAPRIVEAFAPILKIANNEPLMLRVTADAIPEAEFRWMLNNFEVRPSQTVTVERLGVNISQATFHNPISGRYEVVATNLLGQDSCSGKVIVDYAEEAQ</sequence>
<dbReference type="WBParaSite" id="BTMF_0000386001-mRNA-1">
    <property type="protein sequence ID" value="BTMF_0000386001-mRNA-1"/>
    <property type="gene ID" value="BTMF_0000386001"/>
</dbReference>
<keyword evidence="1" id="KW-0393">Immunoglobulin domain</keyword>
<dbReference type="GO" id="GO:0043025">
    <property type="term" value="C:neuronal cell body"/>
    <property type="evidence" value="ECO:0007669"/>
    <property type="project" value="TreeGrafter"/>
</dbReference>
<evidence type="ECO:0000259" key="2">
    <source>
        <dbReference type="PROSITE" id="PS50835"/>
    </source>
</evidence>
<evidence type="ECO:0000313" key="3">
    <source>
        <dbReference type="EMBL" id="VDO14155.1"/>
    </source>
</evidence>
<dbReference type="Proteomes" id="UP000280834">
    <property type="component" value="Unassembled WGS sequence"/>
</dbReference>
<dbReference type="Gene3D" id="2.60.40.10">
    <property type="entry name" value="Immunoglobulins"/>
    <property type="match status" value="2"/>
</dbReference>
<name>A0A0R3QBY2_9BILA</name>
<organism evidence="5">
    <name type="scientific">Brugia timori</name>
    <dbReference type="NCBI Taxonomy" id="42155"/>
    <lineage>
        <taxon>Eukaryota</taxon>
        <taxon>Metazoa</taxon>
        <taxon>Ecdysozoa</taxon>
        <taxon>Nematoda</taxon>
        <taxon>Chromadorea</taxon>
        <taxon>Rhabditida</taxon>
        <taxon>Spirurina</taxon>
        <taxon>Spiruromorpha</taxon>
        <taxon>Filarioidea</taxon>
        <taxon>Onchocercidae</taxon>
        <taxon>Brugia</taxon>
    </lineage>
</organism>
<dbReference type="GO" id="GO:0005886">
    <property type="term" value="C:plasma membrane"/>
    <property type="evidence" value="ECO:0007669"/>
    <property type="project" value="TreeGrafter"/>
</dbReference>
<dbReference type="PANTHER" id="PTHR45080:SF32">
    <property type="entry name" value="MAM DOMAIN CONTAINING GLYCOSYLPHOSPHATIDYLINOSITOL ANCHOR 1"/>
    <property type="match status" value="1"/>
</dbReference>
<gene>
    <name evidence="3" type="ORF">BTMF_LOCUS3166</name>
</gene>
<reference evidence="5" key="1">
    <citation type="submission" date="2017-02" db="UniProtKB">
        <authorList>
            <consortium name="WormBaseParasite"/>
        </authorList>
    </citation>
    <scope>IDENTIFICATION</scope>
</reference>
<dbReference type="PROSITE" id="PS50835">
    <property type="entry name" value="IG_LIKE"/>
    <property type="match status" value="1"/>
</dbReference>
<dbReference type="AlphaFoldDB" id="A0A0R3QBY2"/>
<dbReference type="InterPro" id="IPR013783">
    <property type="entry name" value="Ig-like_fold"/>
</dbReference>
<dbReference type="PANTHER" id="PTHR45080">
    <property type="entry name" value="CONTACTIN 5"/>
    <property type="match status" value="1"/>
</dbReference>
<dbReference type="GO" id="GO:0050808">
    <property type="term" value="P:synapse organization"/>
    <property type="evidence" value="ECO:0007669"/>
    <property type="project" value="TreeGrafter"/>
</dbReference>
<dbReference type="InterPro" id="IPR007110">
    <property type="entry name" value="Ig-like_dom"/>
</dbReference>
<dbReference type="GO" id="GO:0007156">
    <property type="term" value="P:homophilic cell adhesion via plasma membrane adhesion molecules"/>
    <property type="evidence" value="ECO:0007669"/>
    <property type="project" value="TreeGrafter"/>
</dbReference>
<dbReference type="EMBL" id="UZAG01002797">
    <property type="protein sequence ID" value="VDO14155.1"/>
    <property type="molecule type" value="Genomic_DNA"/>
</dbReference>
<dbReference type="SUPFAM" id="SSF48726">
    <property type="entry name" value="Immunoglobulin"/>
    <property type="match status" value="2"/>
</dbReference>
<dbReference type="InterPro" id="IPR050958">
    <property type="entry name" value="Cell_Adh-Cytoskel_Orgn"/>
</dbReference>
<keyword evidence="4" id="KW-1185">Reference proteome</keyword>
<feature type="domain" description="Ig-like" evidence="2">
    <location>
        <begin position="254"/>
        <end position="342"/>
    </location>
</feature>
<protein>
    <submittedName>
        <fullName evidence="5">Ig-like domain-containing protein</fullName>
    </submittedName>
</protein>
<dbReference type="STRING" id="42155.A0A0R3QBY2"/>
<evidence type="ECO:0000313" key="4">
    <source>
        <dbReference type="Proteomes" id="UP000280834"/>
    </source>
</evidence>
<accession>A0A0R3QBY2</accession>
<reference evidence="3 4" key="2">
    <citation type="submission" date="2018-11" db="EMBL/GenBank/DDBJ databases">
        <authorList>
            <consortium name="Pathogen Informatics"/>
        </authorList>
    </citation>
    <scope>NUCLEOTIDE SEQUENCE [LARGE SCALE GENOMIC DNA]</scope>
</reference>
<evidence type="ECO:0000256" key="1">
    <source>
        <dbReference type="ARBA" id="ARBA00023319"/>
    </source>
</evidence>
<dbReference type="InterPro" id="IPR036179">
    <property type="entry name" value="Ig-like_dom_sf"/>
</dbReference>